<evidence type="ECO:0000256" key="1">
    <source>
        <dbReference type="SAM" id="Phobius"/>
    </source>
</evidence>
<evidence type="ECO:0000313" key="2">
    <source>
        <dbReference type="EMBL" id="CAL8070983.1"/>
    </source>
</evidence>
<keyword evidence="1" id="KW-0472">Membrane</keyword>
<keyword evidence="1" id="KW-0812">Transmembrane</keyword>
<dbReference type="EMBL" id="CAXLJM020000004">
    <property type="protein sequence ID" value="CAL8070983.1"/>
    <property type="molecule type" value="Genomic_DNA"/>
</dbReference>
<accession>A0ABP1PMG7</accession>
<feature type="transmembrane region" description="Helical" evidence="1">
    <location>
        <begin position="44"/>
        <end position="65"/>
    </location>
</feature>
<feature type="transmembrane region" description="Helical" evidence="1">
    <location>
        <begin position="196"/>
        <end position="216"/>
    </location>
</feature>
<feature type="transmembrane region" description="Helical" evidence="1">
    <location>
        <begin position="149"/>
        <end position="168"/>
    </location>
</feature>
<keyword evidence="1" id="KW-1133">Transmembrane helix</keyword>
<sequence length="416" mass="47601">MISNFTKKIIGLRIKTMVYFSLGSHFDWDFSKKEMTLTNNYHNWNLAFVMSSGTYYPILMTIHLIERLYAEDGIGSGAAIGSYVIGWAENLTVTILFGFQYRVMQYREHVVFLINQLFLYSKKIEDLLAEKDIQLHRSHVRVIRTAESLMLFTAVVSLFIPFGFGVSFCNKLEPTHILVKELLEVDVQMSLQHFPFILFITLVVSCSANAVFLIIMTGICNYTLAHICITSLTPISVEQRITLRHKEHHHSKPMIEYLVTTENFGNMDDTTLLEMYKIQLLFNKILNAFIASMLVTFHHIICLIVFVFFTFVVIRYSDVIFNAGIIVIGAVIISIVAALNAQLFEAEVSGNLYEASNGFVEKVRKLTSRKSRAHKCVLSCPTITFQMAYPFFTVDKHTFVQFVHQGLDFLATLLLM</sequence>
<gene>
    <name evidence="2" type="ORF">ODALV1_LOCUS1509</name>
</gene>
<feature type="transmembrane region" description="Helical" evidence="1">
    <location>
        <begin position="320"/>
        <end position="339"/>
    </location>
</feature>
<feature type="transmembrane region" description="Helical" evidence="1">
    <location>
        <begin position="77"/>
        <end position="99"/>
    </location>
</feature>
<evidence type="ECO:0008006" key="4">
    <source>
        <dbReference type="Google" id="ProtNLM"/>
    </source>
</evidence>
<feature type="transmembrane region" description="Helical" evidence="1">
    <location>
        <begin position="285"/>
        <end position="314"/>
    </location>
</feature>
<evidence type="ECO:0000313" key="3">
    <source>
        <dbReference type="Proteomes" id="UP001642540"/>
    </source>
</evidence>
<dbReference type="Proteomes" id="UP001642540">
    <property type="component" value="Unassembled WGS sequence"/>
</dbReference>
<comment type="caution">
    <text evidence="2">The sequence shown here is derived from an EMBL/GenBank/DDBJ whole genome shotgun (WGS) entry which is preliminary data.</text>
</comment>
<name>A0ABP1PMG7_9HEXA</name>
<keyword evidence="3" id="KW-1185">Reference proteome</keyword>
<proteinExistence type="predicted"/>
<organism evidence="2 3">
    <name type="scientific">Orchesella dallaii</name>
    <dbReference type="NCBI Taxonomy" id="48710"/>
    <lineage>
        <taxon>Eukaryota</taxon>
        <taxon>Metazoa</taxon>
        <taxon>Ecdysozoa</taxon>
        <taxon>Arthropoda</taxon>
        <taxon>Hexapoda</taxon>
        <taxon>Collembola</taxon>
        <taxon>Entomobryomorpha</taxon>
        <taxon>Entomobryoidea</taxon>
        <taxon>Orchesellidae</taxon>
        <taxon>Orchesellinae</taxon>
        <taxon>Orchesella</taxon>
    </lineage>
</organism>
<protein>
    <recommendedName>
        <fullName evidence="4">Odorant receptor</fullName>
    </recommendedName>
</protein>
<reference evidence="2 3" key="1">
    <citation type="submission" date="2024-08" db="EMBL/GenBank/DDBJ databases">
        <authorList>
            <person name="Cucini C."/>
            <person name="Frati F."/>
        </authorList>
    </citation>
    <scope>NUCLEOTIDE SEQUENCE [LARGE SCALE GENOMIC DNA]</scope>
</reference>